<dbReference type="AlphaFoldDB" id="A0A2P1PT49"/>
<keyword evidence="2" id="KW-1185">Reference proteome</keyword>
<name>A0A2P1PT49_9GAMM</name>
<gene>
    <name evidence="1" type="ORF">C7S18_12760</name>
</gene>
<dbReference type="Proteomes" id="UP000241074">
    <property type="component" value="Chromosome"/>
</dbReference>
<dbReference type="KEGG" id="xba:C7S18_12760"/>
<sequence length="248" mass="28053">MFAPVTDMRELREWSAFLDPAVLDCDATERWIAAQQAPVAWSHLNLDSILHATLRLAWHAFLNELRSGIVCEQTETGRLVQITRYFQFIASAMPLRLDASFTKPGRAPLWFGFDVFEPLPGGFWTQRVLRAQASLPQVLDEALAERGFEPGRCEHLFSPVRNQIGGLLWGQIGQAVRDRIMALFDSEGFNAYLLVCLQVPPDYLLRALVQRKSLIATQRFTTSDFNTADLNAELPWVLSDAPGKDHRI</sequence>
<proteinExistence type="predicted"/>
<organism evidence="1 2">
    <name type="scientific">Ahniella affigens</name>
    <dbReference type="NCBI Taxonomy" id="2021234"/>
    <lineage>
        <taxon>Bacteria</taxon>
        <taxon>Pseudomonadati</taxon>
        <taxon>Pseudomonadota</taxon>
        <taxon>Gammaproteobacteria</taxon>
        <taxon>Lysobacterales</taxon>
        <taxon>Rhodanobacteraceae</taxon>
        <taxon>Ahniella</taxon>
    </lineage>
</organism>
<evidence type="ECO:0000313" key="2">
    <source>
        <dbReference type="Proteomes" id="UP000241074"/>
    </source>
</evidence>
<reference evidence="1 2" key="2">
    <citation type="submission" date="2018-03" db="EMBL/GenBank/DDBJ databases">
        <authorList>
            <person name="Keele B.F."/>
        </authorList>
    </citation>
    <scope>NUCLEOTIDE SEQUENCE [LARGE SCALE GENOMIC DNA]</scope>
    <source>
        <strain evidence="1 2">D13</strain>
    </source>
</reference>
<protein>
    <submittedName>
        <fullName evidence="1">Uncharacterized protein</fullName>
    </submittedName>
</protein>
<dbReference type="EMBL" id="CP027860">
    <property type="protein sequence ID" value="AVP98019.1"/>
    <property type="molecule type" value="Genomic_DNA"/>
</dbReference>
<dbReference type="RefSeq" id="WP_106891939.1">
    <property type="nucleotide sequence ID" value="NZ_CP027860.1"/>
</dbReference>
<evidence type="ECO:0000313" key="1">
    <source>
        <dbReference type="EMBL" id="AVP98019.1"/>
    </source>
</evidence>
<accession>A0A2P1PT49</accession>
<reference evidence="1 2" key="1">
    <citation type="submission" date="2018-03" db="EMBL/GenBank/DDBJ databases">
        <title>Ahniella affigens gen. nov., sp. nov., a gammaproteobacterium isolated from sandy soil near a stream.</title>
        <authorList>
            <person name="Ko Y."/>
            <person name="Kim J.-H."/>
        </authorList>
    </citation>
    <scope>NUCLEOTIDE SEQUENCE [LARGE SCALE GENOMIC DNA]</scope>
    <source>
        <strain evidence="1 2">D13</strain>
    </source>
</reference>